<dbReference type="SUPFAM" id="SSF53098">
    <property type="entry name" value="Ribonuclease H-like"/>
    <property type="match status" value="1"/>
</dbReference>
<evidence type="ECO:0000256" key="9">
    <source>
        <dbReference type="ARBA" id="ARBA00022763"/>
    </source>
</evidence>
<dbReference type="FunFam" id="1.10.150.20:FF:000003">
    <property type="entry name" value="DNA polymerase I"/>
    <property type="match status" value="1"/>
</dbReference>
<dbReference type="NCBIfam" id="TIGR00593">
    <property type="entry name" value="pola"/>
    <property type="match status" value="1"/>
</dbReference>
<organism evidence="21 22">
    <name type="scientific">Streptococcus ratti</name>
    <dbReference type="NCBI Taxonomy" id="1341"/>
    <lineage>
        <taxon>Bacteria</taxon>
        <taxon>Bacillati</taxon>
        <taxon>Bacillota</taxon>
        <taxon>Bacilli</taxon>
        <taxon>Lactobacillales</taxon>
        <taxon>Streptococcaceae</taxon>
        <taxon>Streptococcus</taxon>
    </lineage>
</organism>
<sequence>MTNKKKLLLIDGSSVAYRAFFALYNQIDRFKNPAGLHTNAIYGFHLMLDHMIKRVEPTHVLVAFDAGKTTFRTEMFTDYKAGRDKTPTEFREQLPYIREMLTALGVPFYDLDNYEADDIIGTLDKLAENEDEYEVTIVSGDRDLIQLADSNTTVEISKRGVAEFEEFTPAYLMEKMGLTPKQFIDLKALMGDKSDNIPGVTKIGEKTGLKLLHEHGSLEAIYENLDSFKASKMKENLVNDKEKAFLSKTLATIDVQAPITIGLEDIIYSGPEFDSLAKFYDEMDFRQFRSQLGSSPDAKTFEAHYTEVSQLKADMFADDQFFYFEILNDNYHTEDMIGFAWGNSQAIYASTDVSLLNDDLFKKALAKPVKTYDFKRSKVLLSHLGIDLPTASFDSRLAKYLLSTVENNYISTIARLYTDLPLDTDDEVYGKGAKRAVPDKDVLLSHLAKKISVLVASEEPMRQKLSANDQLDLLFEMELPLANVLAKMEIAGISIKKETLKDMERANEIELEALTQEIYALAGEEFNINSPKQLGVILFEKLGLPLSATKKTKTGYSTAVDVLERLAHRSPIVAKILEYRQIAKLQSTYIIGLQEAVSFDDKIHTRYLQDLTQTGRLSSVDPNLQNIPVRLEQGRLIRKAFVPEWPDSVLLSSDYSQIELRVLAHISGDEHLIAAFKEGADIHTSTAMRVFGIERPEDVTPNDRRNAKAVNFGVVYGISDFGLANNLGISRKAAKNYIDTYFERYPGIKNYMDRVVREARDKGYVETLFHRRRELPDINSRNFNIRSFAERTAINSPIQGSAADILKVAMINLDKALMQGNYQARMLLQVHDEIVLEVPNKELKAVKQLVKETMESAIELSVPLVADENAGQTWYEAK</sequence>
<comment type="caution">
    <text evidence="21">The sequence shown here is derived from an EMBL/GenBank/DDBJ whole genome shotgun (WGS) entry which is preliminary data.</text>
</comment>
<dbReference type="Gene3D" id="3.30.420.10">
    <property type="entry name" value="Ribonuclease H-like superfamily/Ribonuclease H"/>
    <property type="match status" value="1"/>
</dbReference>
<keyword evidence="13 17" id="KW-0238">DNA-binding</keyword>
<evidence type="ECO:0000256" key="14">
    <source>
        <dbReference type="ARBA" id="ARBA00023204"/>
    </source>
</evidence>
<dbReference type="Gene3D" id="1.20.1060.10">
    <property type="entry name" value="Taq DNA Polymerase, Chain T, domain 4"/>
    <property type="match status" value="1"/>
</dbReference>
<dbReference type="Pfam" id="PF00476">
    <property type="entry name" value="DNA_pol_A"/>
    <property type="match status" value="1"/>
</dbReference>
<dbReference type="CDD" id="cd09859">
    <property type="entry name" value="PIN_53EXO"/>
    <property type="match status" value="1"/>
</dbReference>
<dbReference type="InterPro" id="IPR054690">
    <property type="entry name" value="DNA_polI_exonuclease"/>
</dbReference>
<evidence type="ECO:0000256" key="7">
    <source>
        <dbReference type="ARBA" id="ARBA00022705"/>
    </source>
</evidence>
<dbReference type="PROSITE" id="PS00447">
    <property type="entry name" value="DNA_POLYMERASE_A"/>
    <property type="match status" value="1"/>
</dbReference>
<accession>A0A7X9LD04</accession>
<protein>
    <recommendedName>
        <fullName evidence="4 16">DNA polymerase I</fullName>
        <ecNumber evidence="3 16">2.7.7.7</ecNumber>
    </recommendedName>
</protein>
<dbReference type="InterPro" id="IPR019760">
    <property type="entry name" value="DNA-dir_DNA_pol_A_CS"/>
</dbReference>
<dbReference type="GO" id="GO:0008409">
    <property type="term" value="F:5'-3' exonuclease activity"/>
    <property type="evidence" value="ECO:0007669"/>
    <property type="project" value="InterPro"/>
</dbReference>
<evidence type="ECO:0000256" key="6">
    <source>
        <dbReference type="ARBA" id="ARBA00022695"/>
    </source>
</evidence>
<dbReference type="SUPFAM" id="SSF47807">
    <property type="entry name" value="5' to 3' exonuclease, C-terminal subdomain"/>
    <property type="match status" value="1"/>
</dbReference>
<evidence type="ECO:0000256" key="12">
    <source>
        <dbReference type="ARBA" id="ARBA00022932"/>
    </source>
</evidence>
<evidence type="ECO:0000256" key="2">
    <source>
        <dbReference type="ARBA" id="ARBA00011541"/>
    </source>
</evidence>
<dbReference type="FunFam" id="1.20.1060.10:FF:000001">
    <property type="entry name" value="DNA polymerase I"/>
    <property type="match status" value="1"/>
</dbReference>
<dbReference type="InterPro" id="IPR029060">
    <property type="entry name" value="PIN-like_dom_sf"/>
</dbReference>
<dbReference type="SMART" id="SM00475">
    <property type="entry name" value="53EXOc"/>
    <property type="match status" value="1"/>
</dbReference>
<keyword evidence="9 17" id="KW-0227">DNA damage</keyword>
<dbReference type="Gene3D" id="3.40.50.1010">
    <property type="entry name" value="5'-nuclease"/>
    <property type="match status" value="1"/>
</dbReference>
<evidence type="ECO:0000256" key="10">
    <source>
        <dbReference type="ARBA" id="ARBA00022801"/>
    </source>
</evidence>
<dbReference type="InterPro" id="IPR002421">
    <property type="entry name" value="5-3_exonuclease"/>
</dbReference>
<dbReference type="AlphaFoldDB" id="A0A7X9LD04"/>
<dbReference type="EMBL" id="JABASA010000007">
    <property type="protein sequence ID" value="NMD48993.1"/>
    <property type="molecule type" value="Genomic_DNA"/>
</dbReference>
<dbReference type="PANTHER" id="PTHR10133:SF27">
    <property type="entry name" value="DNA POLYMERASE NU"/>
    <property type="match status" value="1"/>
</dbReference>
<evidence type="ECO:0000259" key="20">
    <source>
        <dbReference type="SMART" id="SM00482"/>
    </source>
</evidence>
<evidence type="ECO:0000256" key="16">
    <source>
        <dbReference type="NCBIfam" id="TIGR00593"/>
    </source>
</evidence>
<dbReference type="CDD" id="cd06140">
    <property type="entry name" value="DNA_polA_I_Bacillus_like_exo"/>
    <property type="match status" value="1"/>
</dbReference>
<dbReference type="SUPFAM" id="SSF56672">
    <property type="entry name" value="DNA/RNA polymerases"/>
    <property type="match status" value="1"/>
</dbReference>
<dbReference type="FunFam" id="1.10.150.20:FF:000002">
    <property type="entry name" value="DNA polymerase I"/>
    <property type="match status" value="1"/>
</dbReference>
<reference evidence="21 22" key="1">
    <citation type="submission" date="2020-04" db="EMBL/GenBank/DDBJ databases">
        <title>MicrobeNet Type strains.</title>
        <authorList>
            <person name="Nicholson A.C."/>
        </authorList>
    </citation>
    <scope>NUCLEOTIDE SEQUENCE [LARGE SCALE GENOMIC DNA]</scope>
    <source>
        <strain evidence="21 22">DSM 22768</strain>
    </source>
</reference>
<evidence type="ECO:0000313" key="22">
    <source>
        <dbReference type="Proteomes" id="UP000532121"/>
    </source>
</evidence>
<dbReference type="NCBIfam" id="NF004397">
    <property type="entry name" value="PRK05755.1"/>
    <property type="match status" value="1"/>
</dbReference>
<dbReference type="GO" id="GO:0008408">
    <property type="term" value="F:3'-5' exonuclease activity"/>
    <property type="evidence" value="ECO:0007669"/>
    <property type="project" value="InterPro"/>
</dbReference>
<dbReference type="PRINTS" id="PR00868">
    <property type="entry name" value="DNAPOLI"/>
</dbReference>
<keyword evidence="8" id="KW-0540">Nuclease</keyword>
<dbReference type="InterPro" id="IPR001098">
    <property type="entry name" value="DNA-dir_DNA_pol_A_palm_dom"/>
</dbReference>
<dbReference type="InterPro" id="IPR036279">
    <property type="entry name" value="5-3_exonuclease_C_sf"/>
</dbReference>
<dbReference type="EC" id="2.7.7.7" evidence="3 16"/>
<comment type="similarity">
    <text evidence="1 17">Belongs to the DNA polymerase type-A family.</text>
</comment>
<feature type="domain" description="3'-5' exonuclease" evidence="18">
    <location>
        <begin position="296"/>
        <end position="466"/>
    </location>
</feature>
<dbReference type="InterPro" id="IPR020045">
    <property type="entry name" value="DNA_polI_H3TH"/>
</dbReference>
<dbReference type="SUPFAM" id="SSF88723">
    <property type="entry name" value="PIN domain-like"/>
    <property type="match status" value="1"/>
</dbReference>
<dbReference type="PANTHER" id="PTHR10133">
    <property type="entry name" value="DNA POLYMERASE I"/>
    <property type="match status" value="1"/>
</dbReference>
<dbReference type="Pfam" id="PF02739">
    <property type="entry name" value="5_3_exonuc_N"/>
    <property type="match status" value="1"/>
</dbReference>
<dbReference type="GO" id="GO:0006261">
    <property type="term" value="P:DNA-templated DNA replication"/>
    <property type="evidence" value="ECO:0007669"/>
    <property type="project" value="UniProtKB-UniRule"/>
</dbReference>
<evidence type="ECO:0000256" key="4">
    <source>
        <dbReference type="ARBA" id="ARBA00020311"/>
    </source>
</evidence>
<evidence type="ECO:0000256" key="5">
    <source>
        <dbReference type="ARBA" id="ARBA00022679"/>
    </source>
</evidence>
<dbReference type="InterPro" id="IPR043502">
    <property type="entry name" value="DNA/RNA_pol_sf"/>
</dbReference>
<keyword evidence="6 17" id="KW-0548">Nucleotidyltransferase</keyword>
<comment type="catalytic activity">
    <reaction evidence="15 17">
        <text>DNA(n) + a 2'-deoxyribonucleoside 5'-triphosphate = DNA(n+1) + diphosphate</text>
        <dbReference type="Rhea" id="RHEA:22508"/>
        <dbReference type="Rhea" id="RHEA-COMP:17339"/>
        <dbReference type="Rhea" id="RHEA-COMP:17340"/>
        <dbReference type="ChEBI" id="CHEBI:33019"/>
        <dbReference type="ChEBI" id="CHEBI:61560"/>
        <dbReference type="ChEBI" id="CHEBI:173112"/>
        <dbReference type="EC" id="2.7.7.7"/>
    </reaction>
</comment>
<evidence type="ECO:0000256" key="13">
    <source>
        <dbReference type="ARBA" id="ARBA00023125"/>
    </source>
</evidence>
<keyword evidence="11" id="KW-0269">Exonuclease</keyword>
<dbReference type="GO" id="GO:0006302">
    <property type="term" value="P:double-strand break repair"/>
    <property type="evidence" value="ECO:0007669"/>
    <property type="project" value="TreeGrafter"/>
</dbReference>
<dbReference type="CDD" id="cd09898">
    <property type="entry name" value="H3TH_53EXO"/>
    <property type="match status" value="1"/>
</dbReference>
<dbReference type="SMART" id="SM00279">
    <property type="entry name" value="HhH2"/>
    <property type="match status" value="1"/>
</dbReference>
<dbReference type="CDD" id="cd08637">
    <property type="entry name" value="DNA_pol_A_pol_I_C"/>
    <property type="match status" value="1"/>
</dbReference>
<dbReference type="Pfam" id="PF01367">
    <property type="entry name" value="5_3_exonuc"/>
    <property type="match status" value="1"/>
</dbReference>
<dbReference type="RefSeq" id="WP_193523367.1">
    <property type="nucleotide sequence ID" value="NZ_JABASA010000007.1"/>
</dbReference>
<keyword evidence="14 17" id="KW-0234">DNA repair</keyword>
<dbReference type="GO" id="GO:0003887">
    <property type="term" value="F:DNA-directed DNA polymerase activity"/>
    <property type="evidence" value="ECO:0007669"/>
    <property type="project" value="UniProtKB-UniRule"/>
</dbReference>
<dbReference type="InterPro" id="IPR036397">
    <property type="entry name" value="RNaseH_sf"/>
</dbReference>
<proteinExistence type="inferred from homology"/>
<keyword evidence="5 17" id="KW-0808">Transferase</keyword>
<evidence type="ECO:0000259" key="18">
    <source>
        <dbReference type="SMART" id="SM00474"/>
    </source>
</evidence>
<evidence type="ECO:0000256" key="15">
    <source>
        <dbReference type="ARBA" id="ARBA00049244"/>
    </source>
</evidence>
<dbReference type="FunFam" id="3.40.50.1010:FF:000001">
    <property type="entry name" value="DNA polymerase I"/>
    <property type="match status" value="1"/>
</dbReference>
<dbReference type="SMART" id="SM00474">
    <property type="entry name" value="35EXOc"/>
    <property type="match status" value="1"/>
</dbReference>
<dbReference type="InterPro" id="IPR012337">
    <property type="entry name" value="RNaseH-like_sf"/>
</dbReference>
<keyword evidence="12 17" id="KW-0239">DNA-directed DNA polymerase</keyword>
<dbReference type="GO" id="GO:0003677">
    <property type="term" value="F:DNA binding"/>
    <property type="evidence" value="ECO:0007669"/>
    <property type="project" value="UniProtKB-UniRule"/>
</dbReference>
<evidence type="ECO:0000313" key="21">
    <source>
        <dbReference type="EMBL" id="NMD48993.1"/>
    </source>
</evidence>
<evidence type="ECO:0000256" key="1">
    <source>
        <dbReference type="ARBA" id="ARBA00007705"/>
    </source>
</evidence>
<evidence type="ECO:0000256" key="11">
    <source>
        <dbReference type="ARBA" id="ARBA00022839"/>
    </source>
</evidence>
<keyword evidence="7 17" id="KW-0235">DNA replication</keyword>
<keyword evidence="10" id="KW-0378">Hydrolase</keyword>
<evidence type="ECO:0000256" key="8">
    <source>
        <dbReference type="ARBA" id="ARBA00022722"/>
    </source>
</evidence>
<dbReference type="Proteomes" id="UP000532121">
    <property type="component" value="Unassembled WGS sequence"/>
</dbReference>
<evidence type="ECO:0000259" key="19">
    <source>
        <dbReference type="SMART" id="SM00475"/>
    </source>
</evidence>
<comment type="subunit">
    <text evidence="2 17">Single-chain monomer with multiple functions.</text>
</comment>
<evidence type="ECO:0000256" key="3">
    <source>
        <dbReference type="ARBA" id="ARBA00012417"/>
    </source>
</evidence>
<dbReference type="Gene3D" id="3.30.70.370">
    <property type="match status" value="1"/>
</dbReference>
<dbReference type="InterPro" id="IPR002562">
    <property type="entry name" value="3'-5'_exonuclease_dom"/>
</dbReference>
<dbReference type="InterPro" id="IPR020046">
    <property type="entry name" value="5-3_exonucl_a-hlix_arch_N"/>
</dbReference>
<dbReference type="Gene3D" id="1.10.150.20">
    <property type="entry name" value="5' to 3' exonuclease, C-terminal subdomain"/>
    <property type="match status" value="2"/>
</dbReference>
<dbReference type="InterPro" id="IPR008918">
    <property type="entry name" value="HhH2"/>
</dbReference>
<dbReference type="SMART" id="SM00482">
    <property type="entry name" value="POLAc"/>
    <property type="match status" value="1"/>
</dbReference>
<dbReference type="InterPro" id="IPR002298">
    <property type="entry name" value="DNA_polymerase_A"/>
</dbReference>
<feature type="domain" description="DNA-directed DNA polymerase family A palm" evidence="20">
    <location>
        <begin position="634"/>
        <end position="842"/>
    </location>
</feature>
<feature type="domain" description="5'-3' exonuclease" evidence="19">
    <location>
        <begin position="5"/>
        <end position="269"/>
    </location>
</feature>
<gene>
    <name evidence="17 21" type="primary">polA</name>
    <name evidence="21" type="ORF">HHO37_04725</name>
</gene>
<evidence type="ECO:0000256" key="17">
    <source>
        <dbReference type="RuleBase" id="RU004460"/>
    </source>
</evidence>
<dbReference type="InterPro" id="IPR018320">
    <property type="entry name" value="DNA_polymerase_1"/>
</dbReference>
<dbReference type="Pfam" id="PF22619">
    <property type="entry name" value="DNA_polI_exo1"/>
    <property type="match status" value="1"/>
</dbReference>
<name>A0A7X9LD04_STRRT</name>